<dbReference type="InterPro" id="IPR050835">
    <property type="entry name" value="ABC_transporter_sub-D"/>
</dbReference>
<keyword evidence="2" id="KW-0813">Transport</keyword>
<dbReference type="PANTHER" id="PTHR11384">
    <property type="entry name" value="ATP-BINDING CASSETTE, SUB-FAMILY D MEMBER"/>
    <property type="match status" value="1"/>
</dbReference>
<keyword evidence="6 8" id="KW-1133">Transmembrane helix</keyword>
<comment type="caution">
    <text evidence="11">The sequence shown here is derived from an EMBL/GenBank/DDBJ whole genome shotgun (WGS) entry which is preliminary data.</text>
</comment>
<dbReference type="GO" id="GO:0005886">
    <property type="term" value="C:plasma membrane"/>
    <property type="evidence" value="ECO:0007669"/>
    <property type="project" value="UniProtKB-SubCell"/>
</dbReference>
<dbReference type="PANTHER" id="PTHR11384:SF59">
    <property type="entry name" value="LYSOSOMAL COBALAMIN TRANSPORTER ABCD4"/>
    <property type="match status" value="1"/>
</dbReference>
<feature type="domain" description="ABC transmembrane type-1" evidence="10">
    <location>
        <begin position="35"/>
        <end position="318"/>
    </location>
</feature>
<dbReference type="Gene3D" id="1.20.1560.10">
    <property type="entry name" value="ABC transporter type 1, transmembrane domain"/>
    <property type="match status" value="1"/>
</dbReference>
<keyword evidence="7 8" id="KW-0472">Membrane</keyword>
<feature type="transmembrane region" description="Helical" evidence="8">
    <location>
        <begin position="175"/>
        <end position="197"/>
    </location>
</feature>
<evidence type="ECO:0000256" key="8">
    <source>
        <dbReference type="SAM" id="Phobius"/>
    </source>
</evidence>
<dbReference type="OrthoDB" id="9810134at2"/>
<accession>A0A8S9TI77</accession>
<dbReference type="GO" id="GO:0140359">
    <property type="term" value="F:ABC-type transporter activity"/>
    <property type="evidence" value="ECO:0007669"/>
    <property type="project" value="InterPro"/>
</dbReference>
<dbReference type="SUPFAM" id="SSF52540">
    <property type="entry name" value="P-loop containing nucleoside triphosphate hydrolases"/>
    <property type="match status" value="1"/>
</dbReference>
<feature type="transmembrane region" description="Helical" evidence="8">
    <location>
        <begin position="70"/>
        <end position="90"/>
    </location>
</feature>
<dbReference type="RefSeq" id="WP_050045461.1">
    <property type="nucleotide sequence ID" value="NZ_JHEG04000001.1"/>
</dbReference>
<dbReference type="Pfam" id="PF06472">
    <property type="entry name" value="ABC_membrane_2"/>
    <property type="match status" value="1"/>
</dbReference>
<dbReference type="PROSITE" id="PS50893">
    <property type="entry name" value="ABC_TRANSPORTER_2"/>
    <property type="match status" value="1"/>
</dbReference>
<dbReference type="Pfam" id="PF00005">
    <property type="entry name" value="ABC_tran"/>
    <property type="match status" value="1"/>
</dbReference>
<dbReference type="InterPro" id="IPR003593">
    <property type="entry name" value="AAA+_ATPase"/>
</dbReference>
<protein>
    <submittedName>
        <fullName evidence="11">ABC transporter ATP-binding protein/permease</fullName>
    </submittedName>
</protein>
<evidence type="ECO:0000256" key="6">
    <source>
        <dbReference type="ARBA" id="ARBA00022989"/>
    </source>
</evidence>
<evidence type="ECO:0000256" key="1">
    <source>
        <dbReference type="ARBA" id="ARBA00004651"/>
    </source>
</evidence>
<dbReference type="GO" id="GO:0016887">
    <property type="term" value="F:ATP hydrolysis activity"/>
    <property type="evidence" value="ECO:0007669"/>
    <property type="project" value="InterPro"/>
</dbReference>
<dbReference type="InterPro" id="IPR003439">
    <property type="entry name" value="ABC_transporter-like_ATP-bd"/>
</dbReference>
<feature type="transmembrane region" description="Helical" evidence="8">
    <location>
        <begin position="148"/>
        <end position="169"/>
    </location>
</feature>
<dbReference type="InterPro" id="IPR036640">
    <property type="entry name" value="ABC1_TM_sf"/>
</dbReference>
<keyword evidence="5 11" id="KW-0067">ATP-binding</keyword>
<evidence type="ECO:0000259" key="10">
    <source>
        <dbReference type="PROSITE" id="PS50929"/>
    </source>
</evidence>
<feature type="domain" description="ABC transporter" evidence="9">
    <location>
        <begin position="354"/>
        <end position="565"/>
    </location>
</feature>
<evidence type="ECO:0000256" key="3">
    <source>
        <dbReference type="ARBA" id="ARBA00022692"/>
    </source>
</evidence>
<name>A0A8S9TI77_9CYAN</name>
<dbReference type="PROSITE" id="PS00211">
    <property type="entry name" value="ABC_TRANSPORTER_1"/>
    <property type="match status" value="1"/>
</dbReference>
<evidence type="ECO:0000256" key="7">
    <source>
        <dbReference type="ARBA" id="ARBA00023136"/>
    </source>
</evidence>
<evidence type="ECO:0000259" key="9">
    <source>
        <dbReference type="PROSITE" id="PS50893"/>
    </source>
</evidence>
<reference evidence="11" key="1">
    <citation type="journal article" date="2015" name="Genome Announc.">
        <title>Draft Genome Sequence of Tolypothrix boutellei Strain VB521301.</title>
        <authorList>
            <person name="Chandrababunaidu M.M."/>
            <person name="Singh D."/>
            <person name="Sen D."/>
            <person name="Bhan S."/>
            <person name="Das S."/>
            <person name="Gupta A."/>
            <person name="Adhikary S.P."/>
            <person name="Tripathy S."/>
        </authorList>
    </citation>
    <scope>NUCLEOTIDE SEQUENCE</scope>
    <source>
        <strain evidence="11">VB521301</strain>
    </source>
</reference>
<organism evidence="11 12">
    <name type="scientific">Tolypothrix bouteillei VB521301</name>
    <dbReference type="NCBI Taxonomy" id="1479485"/>
    <lineage>
        <taxon>Bacteria</taxon>
        <taxon>Bacillati</taxon>
        <taxon>Cyanobacteriota</taxon>
        <taxon>Cyanophyceae</taxon>
        <taxon>Nostocales</taxon>
        <taxon>Tolypothrichaceae</taxon>
        <taxon>Tolypothrix</taxon>
    </lineage>
</organism>
<evidence type="ECO:0000256" key="4">
    <source>
        <dbReference type="ARBA" id="ARBA00022741"/>
    </source>
</evidence>
<evidence type="ECO:0000313" key="11">
    <source>
        <dbReference type="EMBL" id="KAF3890663.1"/>
    </source>
</evidence>
<evidence type="ECO:0000256" key="2">
    <source>
        <dbReference type="ARBA" id="ARBA00022448"/>
    </source>
</evidence>
<dbReference type="SMART" id="SM00382">
    <property type="entry name" value="AAA"/>
    <property type="match status" value="1"/>
</dbReference>
<reference evidence="11" key="2">
    <citation type="submission" date="2019-11" db="EMBL/GenBank/DDBJ databases">
        <title>Improved Assembly of Tolypothrix boutellei genome.</title>
        <authorList>
            <person name="Sarangi A.N."/>
            <person name="Mukherjee M."/>
            <person name="Ghosh S."/>
            <person name="Singh D."/>
            <person name="Das A."/>
            <person name="Kant S."/>
            <person name="Prusty A."/>
            <person name="Tripathy S."/>
        </authorList>
    </citation>
    <scope>NUCLEOTIDE SEQUENCE</scope>
    <source>
        <strain evidence="11">VB521301</strain>
    </source>
</reference>
<dbReference type="SUPFAM" id="SSF90123">
    <property type="entry name" value="ABC transporter transmembrane region"/>
    <property type="match status" value="1"/>
</dbReference>
<keyword evidence="4" id="KW-0547">Nucleotide-binding</keyword>
<dbReference type="CDD" id="cd03223">
    <property type="entry name" value="ABCD_peroxisomal_ALDP"/>
    <property type="match status" value="1"/>
</dbReference>
<keyword evidence="12" id="KW-1185">Reference proteome</keyword>
<feature type="transmembrane region" description="Helical" evidence="8">
    <location>
        <begin position="30"/>
        <end position="50"/>
    </location>
</feature>
<evidence type="ECO:0000313" key="12">
    <source>
        <dbReference type="Proteomes" id="UP000029738"/>
    </source>
</evidence>
<dbReference type="Proteomes" id="UP000029738">
    <property type="component" value="Unassembled WGS sequence"/>
</dbReference>
<dbReference type="InterPro" id="IPR011527">
    <property type="entry name" value="ABC1_TM_dom"/>
</dbReference>
<dbReference type="AlphaFoldDB" id="A0A8S9TI77"/>
<dbReference type="GO" id="GO:0005524">
    <property type="term" value="F:ATP binding"/>
    <property type="evidence" value="ECO:0007669"/>
    <property type="project" value="UniProtKB-KW"/>
</dbReference>
<dbReference type="PROSITE" id="PS50929">
    <property type="entry name" value="ABC_TM1F"/>
    <property type="match status" value="1"/>
</dbReference>
<dbReference type="Gene3D" id="3.40.50.300">
    <property type="entry name" value="P-loop containing nucleotide triphosphate hydrolases"/>
    <property type="match status" value="1"/>
</dbReference>
<comment type="subcellular location">
    <subcellularLocation>
        <location evidence="1">Cell membrane</location>
        <topology evidence="1">Multi-pass membrane protein</topology>
    </subcellularLocation>
</comment>
<sequence>MDKIQQLQQFVRWFWEVAKRYWGSQERFRAWGLLAAAVLFIILANNASALLNRYQGEFTTALSNKQLESFQHSLLLFGGTLLALIIFSFFENFIQNKLQLYWREWLTKDFLDRYFADRAFYQINGNKAIDNPDQRISEDIESFISSSLTYSLSLGSYALNGFLFINILWSINKNLVFVAILTALVQTLVSFFIGRILTPLNFKNLQYQADFRYSLVHVRNNSESIAFYKGEEEEEEMVQSKFFRLLAVLHAKILPSSLLDAINNSLNFTVWIIAYLILAPQYFAGQVTFGDVTRSVTAFLTIVSVFSWFARSFEGLTLFAAVIKRLGTFSDYLHQNQKPAPSQCVIDTLIEPRFALSHVTVKTPDQKRVLVEDFSVEVPPSEGILVMGASGSGKSSILRAVAGLWNTGEGYIYRPNTAEILFIPQRPYMVLGSLRNQILYPHTKREVSDTKLQEVLEQVNLTDLVARVEGLDVELNWADVLSLGEQQRLGFARLFLHNPQYAVLDESTSALDVANEKHLYHQLRESNITYISVGHRPTLIPYHQLIVEILGQGKWRFLSPQFQELF</sequence>
<keyword evidence="3 8" id="KW-0812">Transmembrane</keyword>
<dbReference type="InterPro" id="IPR027417">
    <property type="entry name" value="P-loop_NTPase"/>
</dbReference>
<proteinExistence type="predicted"/>
<dbReference type="InterPro" id="IPR017871">
    <property type="entry name" value="ABC_transporter-like_CS"/>
</dbReference>
<dbReference type="EMBL" id="JHEG04000001">
    <property type="protein sequence ID" value="KAF3890663.1"/>
    <property type="molecule type" value="Genomic_DNA"/>
</dbReference>
<evidence type="ECO:0000256" key="5">
    <source>
        <dbReference type="ARBA" id="ARBA00022840"/>
    </source>
</evidence>
<gene>
    <name evidence="11" type="ORF">DA73_0400038375</name>
</gene>
<feature type="transmembrane region" description="Helical" evidence="8">
    <location>
        <begin position="266"/>
        <end position="284"/>
    </location>
</feature>